<organism evidence="2 3">
    <name type="scientific">Nocardia ninae NBRC 108245</name>
    <dbReference type="NCBI Taxonomy" id="1210091"/>
    <lineage>
        <taxon>Bacteria</taxon>
        <taxon>Bacillati</taxon>
        <taxon>Actinomycetota</taxon>
        <taxon>Actinomycetes</taxon>
        <taxon>Mycobacteriales</taxon>
        <taxon>Nocardiaceae</taxon>
        <taxon>Nocardia</taxon>
    </lineage>
</organism>
<keyword evidence="3" id="KW-1185">Reference proteome</keyword>
<dbReference type="Pfam" id="PF14024">
    <property type="entry name" value="DUF4240"/>
    <property type="match status" value="1"/>
</dbReference>
<dbReference type="EMBL" id="BJXA01000027">
    <property type="protein sequence ID" value="GEM39674.1"/>
    <property type="molecule type" value="Genomic_DNA"/>
</dbReference>
<dbReference type="InterPro" id="IPR025334">
    <property type="entry name" value="DUF4240"/>
</dbReference>
<proteinExistence type="predicted"/>
<dbReference type="Proteomes" id="UP000321424">
    <property type="component" value="Unassembled WGS sequence"/>
</dbReference>
<dbReference type="AlphaFoldDB" id="A0A511MG84"/>
<protein>
    <recommendedName>
        <fullName evidence="1">DUF4240 domain-containing protein</fullName>
    </recommendedName>
</protein>
<comment type="caution">
    <text evidence="2">The sequence shown here is derived from an EMBL/GenBank/DDBJ whole genome shotgun (WGS) entry which is preliminary data.</text>
</comment>
<evidence type="ECO:0000313" key="2">
    <source>
        <dbReference type="EMBL" id="GEM39674.1"/>
    </source>
</evidence>
<feature type="domain" description="DUF4240" evidence="1">
    <location>
        <begin position="28"/>
        <end position="141"/>
    </location>
</feature>
<evidence type="ECO:0000259" key="1">
    <source>
        <dbReference type="Pfam" id="PF14024"/>
    </source>
</evidence>
<dbReference type="OrthoDB" id="6200718at2"/>
<reference evidence="2 3" key="1">
    <citation type="submission" date="2019-07" db="EMBL/GenBank/DDBJ databases">
        <title>Whole genome shotgun sequence of Nocardia ninae NBRC 108245.</title>
        <authorList>
            <person name="Hosoyama A."/>
            <person name="Uohara A."/>
            <person name="Ohji S."/>
            <person name="Ichikawa N."/>
        </authorList>
    </citation>
    <scope>NUCLEOTIDE SEQUENCE [LARGE SCALE GENOMIC DNA]</scope>
    <source>
        <strain evidence="2 3">NBRC 108245</strain>
    </source>
</reference>
<accession>A0A511MG84</accession>
<evidence type="ECO:0000313" key="3">
    <source>
        <dbReference type="Proteomes" id="UP000321424"/>
    </source>
</evidence>
<gene>
    <name evidence="2" type="ORF">NN4_41930</name>
</gene>
<name>A0A511MG84_9NOCA</name>
<sequence length="186" mass="20223">MSGLPGAATEVAPGSVRQVSKIPAAADEARFWTLIESAWELVGDEPAALRKALIHRENDEVVPAVEAQVPHFLGHLRTLSESLSSDELTVLDRVLERKLYDLDRADIHGVTGGSDDGFLYCRGFIVAMGREFYDAALAAPAVAVRDTDGGKMCYFFAHLHSDRFGAFPKTESGISRESFSNPAGWN</sequence>